<comment type="caution">
    <text evidence="1">The sequence shown here is derived from an EMBL/GenBank/DDBJ whole genome shotgun (WGS) entry which is preliminary data.</text>
</comment>
<dbReference type="PATRIC" id="fig|480391.4.peg.1299"/>
<name>A0A0R2N8N3_9LACO</name>
<keyword evidence="2" id="KW-1185">Reference proteome</keyword>
<dbReference type="RefSeq" id="WP_057800384.1">
    <property type="nucleotide sequence ID" value="NZ_BJZZ01000041.1"/>
</dbReference>
<dbReference type="OrthoDB" id="2247035at2"/>
<evidence type="ECO:0000313" key="1">
    <source>
        <dbReference type="EMBL" id="KRO22184.1"/>
    </source>
</evidence>
<dbReference type="EMBL" id="JQCQ01000040">
    <property type="protein sequence ID" value="KRO22184.1"/>
    <property type="molecule type" value="Genomic_DNA"/>
</dbReference>
<dbReference type="AlphaFoldDB" id="A0A0R2N8N3"/>
<sequence>MNNNNKTEEEPVKKKFDIGDRAVVKETALLPSGFEGTVGKVYENSVLIEIDADSVADSRSEELHDLHGRVIVRMDEAEKLKK</sequence>
<accession>A0A0R2N8N3</accession>
<evidence type="ECO:0000313" key="2">
    <source>
        <dbReference type="Proteomes" id="UP000051249"/>
    </source>
</evidence>
<proteinExistence type="predicted"/>
<reference evidence="1 2" key="1">
    <citation type="journal article" date="2015" name="Genome Announc.">
        <title>Expanding the biotechnology potential of lactobacilli through comparative genomics of 213 strains and associated genera.</title>
        <authorList>
            <person name="Sun Z."/>
            <person name="Harris H.M."/>
            <person name="McCann A."/>
            <person name="Guo C."/>
            <person name="Argimon S."/>
            <person name="Zhang W."/>
            <person name="Yang X."/>
            <person name="Jeffery I.B."/>
            <person name="Cooney J.C."/>
            <person name="Kagawa T.F."/>
            <person name="Liu W."/>
            <person name="Song Y."/>
            <person name="Salvetti E."/>
            <person name="Wrobel A."/>
            <person name="Rasinkangas P."/>
            <person name="Parkhill J."/>
            <person name="Rea M.C."/>
            <person name="O'Sullivan O."/>
            <person name="Ritari J."/>
            <person name="Douillard F.P."/>
            <person name="Paul Ross R."/>
            <person name="Yang R."/>
            <person name="Briner A.E."/>
            <person name="Felis G.E."/>
            <person name="de Vos W.M."/>
            <person name="Barrangou R."/>
            <person name="Klaenhammer T.R."/>
            <person name="Caufield P.W."/>
            <person name="Cui Y."/>
            <person name="Zhang H."/>
            <person name="O'Toole P.W."/>
        </authorList>
    </citation>
    <scope>NUCLEOTIDE SEQUENCE [LARGE SCALE GENOMIC DNA]</scope>
    <source>
        <strain evidence="1 2">DSM 23026</strain>
    </source>
</reference>
<protein>
    <submittedName>
        <fullName evidence="1">Uncharacterized protein</fullName>
    </submittedName>
</protein>
<organism evidence="1 2">
    <name type="scientific">Pediococcus argentinicus</name>
    <dbReference type="NCBI Taxonomy" id="480391"/>
    <lineage>
        <taxon>Bacteria</taxon>
        <taxon>Bacillati</taxon>
        <taxon>Bacillota</taxon>
        <taxon>Bacilli</taxon>
        <taxon>Lactobacillales</taxon>
        <taxon>Lactobacillaceae</taxon>
        <taxon>Pediococcus</taxon>
    </lineage>
</organism>
<gene>
    <name evidence="1" type="ORF">IV88_GL001280</name>
</gene>
<dbReference type="Proteomes" id="UP000051249">
    <property type="component" value="Unassembled WGS sequence"/>
</dbReference>